<protein>
    <recommendedName>
        <fullName evidence="5">Glycosyltransferase</fullName>
    </recommendedName>
</protein>
<dbReference type="PANTHER" id="PTHR45947">
    <property type="entry name" value="SULFOQUINOVOSYL TRANSFERASE SQD2"/>
    <property type="match status" value="1"/>
</dbReference>
<gene>
    <name evidence="3" type="ORF">GCM10011339_39320</name>
</gene>
<dbReference type="InterPro" id="IPR050194">
    <property type="entry name" value="Glycosyltransferase_grp1"/>
</dbReference>
<evidence type="ECO:0008006" key="5">
    <source>
        <dbReference type="Google" id="ProtNLM"/>
    </source>
</evidence>
<proteinExistence type="predicted"/>
<dbReference type="Proteomes" id="UP000647339">
    <property type="component" value="Unassembled WGS sequence"/>
</dbReference>
<dbReference type="InterPro" id="IPR001296">
    <property type="entry name" value="Glyco_trans_1"/>
</dbReference>
<feature type="domain" description="Glycosyl transferase family 1" evidence="1">
    <location>
        <begin position="161"/>
        <end position="321"/>
    </location>
</feature>
<dbReference type="SUPFAM" id="SSF53756">
    <property type="entry name" value="UDP-Glycosyltransferase/glycogen phosphorylase"/>
    <property type="match status" value="1"/>
</dbReference>
<dbReference type="InterPro" id="IPR028098">
    <property type="entry name" value="Glyco_trans_4-like_N"/>
</dbReference>
<feature type="domain" description="Glycosyltransferase subfamily 4-like N-terminal" evidence="2">
    <location>
        <begin position="2"/>
        <end position="149"/>
    </location>
</feature>
<evidence type="ECO:0000313" key="3">
    <source>
        <dbReference type="EMBL" id="GGF46906.1"/>
    </source>
</evidence>
<sequence>MGHDVRKVYLYEGDKKGKRVSLDEGDMVMPFSAHSFFEKFPTVQPGLLKRLREVVEEFQPDVLLLNGSRTLKYGAFLKRSGKTDLVMVSRIIDNPEYWNPKRITKAYYKNWVIPALDGAVGVSRASLAAMKRHYGFTKPSRVIHRCFDERKFMDAPRKVKARSQLGLDIKDEVILFLGSFSAQKRPDRFLEVVQLLSKSRPRLKALMVGDGALYPRYQKQLEESPYILHFGYQSDVSPFLSAADILVLTSDTEGLPGVVLEAAYFGVPAVSTLVGGIEECLHDEVSGYLVDEDHINQFCDKINHLFDFPEKQKLMGIRAKNIVSETFDLQKAAGHFIDFFTEVINDSRQ</sequence>
<dbReference type="PANTHER" id="PTHR45947:SF3">
    <property type="entry name" value="SULFOQUINOVOSYL TRANSFERASE SQD2"/>
    <property type="match status" value="1"/>
</dbReference>
<dbReference type="EMBL" id="BMIU01000026">
    <property type="protein sequence ID" value="GGF46906.1"/>
    <property type="molecule type" value="Genomic_DNA"/>
</dbReference>
<evidence type="ECO:0000313" key="4">
    <source>
        <dbReference type="Proteomes" id="UP000647339"/>
    </source>
</evidence>
<dbReference type="Pfam" id="PF13439">
    <property type="entry name" value="Glyco_transf_4"/>
    <property type="match status" value="1"/>
</dbReference>
<evidence type="ECO:0000259" key="2">
    <source>
        <dbReference type="Pfam" id="PF13439"/>
    </source>
</evidence>
<reference evidence="4" key="1">
    <citation type="journal article" date="2019" name="Int. J. Syst. Evol. Microbiol.">
        <title>The Global Catalogue of Microorganisms (GCM) 10K type strain sequencing project: providing services to taxonomists for standard genome sequencing and annotation.</title>
        <authorList>
            <consortium name="The Broad Institute Genomics Platform"/>
            <consortium name="The Broad Institute Genome Sequencing Center for Infectious Disease"/>
            <person name="Wu L."/>
            <person name="Ma J."/>
        </authorList>
    </citation>
    <scope>NUCLEOTIDE SEQUENCE [LARGE SCALE GENOMIC DNA]</scope>
    <source>
        <strain evidence="4">CGMCC 1.15407</strain>
    </source>
</reference>
<name>A0ABQ1VB07_9BACT</name>
<keyword evidence="4" id="KW-1185">Reference proteome</keyword>
<comment type="caution">
    <text evidence="3">The sequence shown here is derived from an EMBL/GenBank/DDBJ whole genome shotgun (WGS) entry which is preliminary data.</text>
</comment>
<accession>A0ABQ1VB07</accession>
<dbReference type="Pfam" id="PF00534">
    <property type="entry name" value="Glycos_transf_1"/>
    <property type="match status" value="1"/>
</dbReference>
<dbReference type="Gene3D" id="3.40.50.2000">
    <property type="entry name" value="Glycogen Phosphorylase B"/>
    <property type="match status" value="2"/>
</dbReference>
<dbReference type="CDD" id="cd03801">
    <property type="entry name" value="GT4_PimA-like"/>
    <property type="match status" value="1"/>
</dbReference>
<evidence type="ECO:0000259" key="1">
    <source>
        <dbReference type="Pfam" id="PF00534"/>
    </source>
</evidence>
<organism evidence="3 4">
    <name type="scientific">Echinicola rosea</name>
    <dbReference type="NCBI Taxonomy" id="1807691"/>
    <lineage>
        <taxon>Bacteria</taxon>
        <taxon>Pseudomonadati</taxon>
        <taxon>Bacteroidota</taxon>
        <taxon>Cytophagia</taxon>
        <taxon>Cytophagales</taxon>
        <taxon>Cyclobacteriaceae</taxon>
        <taxon>Echinicola</taxon>
    </lineage>
</organism>